<dbReference type="SMART" id="SM00382">
    <property type="entry name" value="AAA"/>
    <property type="match status" value="1"/>
</dbReference>
<dbReference type="GO" id="GO:0003697">
    <property type="term" value="F:single-stranded DNA binding"/>
    <property type="evidence" value="ECO:0007669"/>
    <property type="project" value="TreeGrafter"/>
</dbReference>
<dbReference type="Pfam" id="PF00004">
    <property type="entry name" value="AAA"/>
    <property type="match status" value="1"/>
</dbReference>
<dbReference type="AlphaFoldDB" id="A0A6J4JV64"/>
<evidence type="ECO:0000259" key="2">
    <source>
        <dbReference type="SMART" id="SM00382"/>
    </source>
</evidence>
<dbReference type="PANTHER" id="PTHR43718:SF2">
    <property type="entry name" value="LON PROTEASE HOMOLOG, MITOCHONDRIAL"/>
    <property type="match status" value="1"/>
</dbReference>
<dbReference type="GO" id="GO:0006515">
    <property type="term" value="P:protein quality control for misfolded or incompletely synthesized proteins"/>
    <property type="evidence" value="ECO:0007669"/>
    <property type="project" value="TreeGrafter"/>
</dbReference>
<evidence type="ECO:0000256" key="1">
    <source>
        <dbReference type="SAM" id="MobiDB-lite"/>
    </source>
</evidence>
<feature type="region of interest" description="Disordered" evidence="1">
    <location>
        <begin position="186"/>
        <end position="206"/>
    </location>
</feature>
<feature type="domain" description="AAA+ ATPase" evidence="2">
    <location>
        <begin position="281"/>
        <end position="431"/>
    </location>
</feature>
<dbReference type="InterPro" id="IPR027065">
    <property type="entry name" value="Lon_Prtase"/>
</dbReference>
<dbReference type="InterPro" id="IPR003959">
    <property type="entry name" value="ATPase_AAA_core"/>
</dbReference>
<proteinExistence type="predicted"/>
<protein>
    <recommendedName>
        <fullName evidence="2">AAA+ ATPase domain-containing protein</fullName>
    </recommendedName>
</protein>
<dbReference type="GO" id="GO:0007005">
    <property type="term" value="P:mitochondrion organization"/>
    <property type="evidence" value="ECO:0007669"/>
    <property type="project" value="TreeGrafter"/>
</dbReference>
<accession>A0A6J4JV64</accession>
<name>A0A6J4JV64_9PROT</name>
<dbReference type="GO" id="GO:0051131">
    <property type="term" value="P:chaperone-mediated protein complex assembly"/>
    <property type="evidence" value="ECO:0007669"/>
    <property type="project" value="TreeGrafter"/>
</dbReference>
<dbReference type="SUPFAM" id="SSF52540">
    <property type="entry name" value="P-loop containing nucleoside triphosphate hydrolases"/>
    <property type="match status" value="1"/>
</dbReference>
<organism evidence="3">
    <name type="scientific">uncultured Craurococcus sp</name>
    <dbReference type="NCBI Taxonomy" id="1135998"/>
    <lineage>
        <taxon>Bacteria</taxon>
        <taxon>Pseudomonadati</taxon>
        <taxon>Pseudomonadota</taxon>
        <taxon>Alphaproteobacteria</taxon>
        <taxon>Acetobacterales</taxon>
        <taxon>Acetobacteraceae</taxon>
        <taxon>Craurococcus</taxon>
        <taxon>environmental samples</taxon>
    </lineage>
</organism>
<dbReference type="PANTHER" id="PTHR43718">
    <property type="entry name" value="LON PROTEASE"/>
    <property type="match status" value="1"/>
</dbReference>
<dbReference type="EMBL" id="CADCTD010000185">
    <property type="protein sequence ID" value="CAA9288103.1"/>
    <property type="molecule type" value="Genomic_DNA"/>
</dbReference>
<dbReference type="Gene3D" id="3.40.50.300">
    <property type="entry name" value="P-loop containing nucleotide triphosphate hydrolases"/>
    <property type="match status" value="1"/>
</dbReference>
<feature type="compositionally biased region" description="Pro residues" evidence="1">
    <location>
        <begin position="187"/>
        <end position="203"/>
    </location>
</feature>
<evidence type="ECO:0000313" key="3">
    <source>
        <dbReference type="EMBL" id="CAA9288103.1"/>
    </source>
</evidence>
<dbReference type="GO" id="GO:0016887">
    <property type="term" value="F:ATP hydrolysis activity"/>
    <property type="evidence" value="ECO:0007669"/>
    <property type="project" value="InterPro"/>
</dbReference>
<reference evidence="3" key="1">
    <citation type="submission" date="2020-02" db="EMBL/GenBank/DDBJ databases">
        <authorList>
            <person name="Meier V. D."/>
        </authorList>
    </citation>
    <scope>NUCLEOTIDE SEQUENCE</scope>
    <source>
        <strain evidence="3">AVDCRST_MAG27</strain>
    </source>
</reference>
<gene>
    <name evidence="3" type="ORF">AVDCRST_MAG27-4692</name>
</gene>
<dbReference type="GO" id="GO:0005524">
    <property type="term" value="F:ATP binding"/>
    <property type="evidence" value="ECO:0007669"/>
    <property type="project" value="InterPro"/>
</dbReference>
<sequence length="501" mass="53010">MPDTNLQTDSLVAPAAGQTADDGVSDAALLFGNAASPPLWLWLTIEPAELTALEAALLRHLRSALFPSRIGEDAVRPGDDAGLLDFATRFGAIAARFAEGPALVLAAARIVAERGGPLCRQGALACIETLHYRLHGEARGLGGDSGRLRHFVLAARLSADLWLRFMPGPENARPLPARLAEALNLPTQPPAPAAAPPPPPPPALAAGSQAVVLQPFTAPNERAEWQSYQPLTTPLPLRRVPRDALARLGKLAEAAPGFAAPLAEIRRTLALAAHAGRPSPRLRPILLVGPPGVGKTWFARRLAAALELPFASLNLGGATDNRCLQGTARGWSATTPAWPIAEMARLSAPNPVFFLDEIEKAGGQRDTNGRAHDTLLAMIEPESASAWFDECLRTAADLRHAIWIMAANETRGISAPLLSRLSVHHIEPPPASAFDGTYAGLLSGIAEDMGCVAADLPPLEGETRAALRRAFAGHRNLRRLRAQMEECLGIAAEAALSAPRC</sequence>
<dbReference type="InterPro" id="IPR003593">
    <property type="entry name" value="AAA+_ATPase"/>
</dbReference>
<dbReference type="GO" id="GO:0004176">
    <property type="term" value="F:ATP-dependent peptidase activity"/>
    <property type="evidence" value="ECO:0007669"/>
    <property type="project" value="InterPro"/>
</dbReference>
<dbReference type="InterPro" id="IPR027417">
    <property type="entry name" value="P-loop_NTPase"/>
</dbReference>
<dbReference type="GO" id="GO:0004252">
    <property type="term" value="F:serine-type endopeptidase activity"/>
    <property type="evidence" value="ECO:0007669"/>
    <property type="project" value="InterPro"/>
</dbReference>